<dbReference type="Gene3D" id="2.120.10.80">
    <property type="entry name" value="Kelch-type beta propeller"/>
    <property type="match status" value="1"/>
</dbReference>
<dbReference type="EMBL" id="PDCK01000045">
    <property type="protein sequence ID" value="PRQ19676.1"/>
    <property type="molecule type" value="Genomic_DNA"/>
</dbReference>
<dbReference type="AlphaFoldDB" id="A0A2P6PCM4"/>
<comment type="caution">
    <text evidence="1">The sequence shown here is derived from an EMBL/GenBank/DDBJ whole genome shotgun (WGS) entry which is preliminary data.</text>
</comment>
<evidence type="ECO:0000313" key="2">
    <source>
        <dbReference type="Proteomes" id="UP000238479"/>
    </source>
</evidence>
<dbReference type="SUPFAM" id="SSF117281">
    <property type="entry name" value="Kelch motif"/>
    <property type="match status" value="1"/>
</dbReference>
<keyword evidence="2" id="KW-1185">Reference proteome</keyword>
<gene>
    <name evidence="1" type="ORF">RchiOBHm_Chr7g0219841</name>
</gene>
<dbReference type="Gramene" id="PRQ19676">
    <property type="protein sequence ID" value="PRQ19676"/>
    <property type="gene ID" value="RchiOBHm_Chr7g0219841"/>
</dbReference>
<name>A0A2P6PCM4_ROSCH</name>
<organism evidence="1 2">
    <name type="scientific">Rosa chinensis</name>
    <name type="common">China rose</name>
    <dbReference type="NCBI Taxonomy" id="74649"/>
    <lineage>
        <taxon>Eukaryota</taxon>
        <taxon>Viridiplantae</taxon>
        <taxon>Streptophyta</taxon>
        <taxon>Embryophyta</taxon>
        <taxon>Tracheophyta</taxon>
        <taxon>Spermatophyta</taxon>
        <taxon>Magnoliopsida</taxon>
        <taxon>eudicotyledons</taxon>
        <taxon>Gunneridae</taxon>
        <taxon>Pentapetalae</taxon>
        <taxon>rosids</taxon>
        <taxon>fabids</taxon>
        <taxon>Rosales</taxon>
        <taxon>Rosaceae</taxon>
        <taxon>Rosoideae</taxon>
        <taxon>Rosoideae incertae sedis</taxon>
        <taxon>Rosa</taxon>
    </lineage>
</organism>
<evidence type="ECO:0000313" key="1">
    <source>
        <dbReference type="EMBL" id="PRQ19676.1"/>
    </source>
</evidence>
<accession>A0A2P6PCM4</accession>
<dbReference type="InterPro" id="IPR015915">
    <property type="entry name" value="Kelch-typ_b-propeller"/>
</dbReference>
<protein>
    <submittedName>
        <fullName evidence="1">Putative galactose oxidase, beta-propeller</fullName>
    </submittedName>
</protein>
<reference evidence="1 2" key="1">
    <citation type="journal article" date="2018" name="Nat. Genet.">
        <title>The Rosa genome provides new insights in the design of modern roses.</title>
        <authorList>
            <person name="Bendahmane M."/>
        </authorList>
    </citation>
    <scope>NUCLEOTIDE SEQUENCE [LARGE SCALE GENOMIC DNA]</scope>
    <source>
        <strain evidence="2">cv. Old Blush</strain>
    </source>
</reference>
<dbReference type="OrthoDB" id="1165780at2759"/>
<proteinExistence type="predicted"/>
<sequence length="418" mass="46915">MKMLKYAEPSSIFVVVTPFEGTCFGALLEVKLEEEGSATHKTQPVLETVSQFTTKDLGRGMWKFCTLDSMLYILPDGGPDLFDTEVCFPKCSGHIFNIETRKVVTSTKSPAPKWFGTHVSAYGKIYSLSDPYSSRDLPEPSFEQYDPITQSWQELCSFPYSDEYGKTQIQGYAVCAEILLFSICGCKDNYGALWAYDVIKNKWRPVQVDNIGCYFRGRAVVSDKTIYALSIFPMVVVAFSITSNQNEEGHISYSTGSLLQFDFPLFIGWRSDQHLVHLGNLVFYLIQSGFDDEPDVRQPVSITKFQIVGGREINVISSTLCEVDLGDMGPFDVQSCFTVSSSWFPHTVYAGEWEDVPEEVNAWEAVTLTEEAIASKEVTLAEEDIVYVRKIGRYINLGKQFPELPQAIPVPYQAGIDP</sequence>
<dbReference type="Proteomes" id="UP000238479">
    <property type="component" value="Chromosome 7"/>
</dbReference>